<sequence length="86" mass="9988">MSNGSNYAHMWRCAKCFYHFANIAEVEGFLKEEKKCPKCKSLNTLTLTRKEITIHCLLYDPDTDTKDAKDINDEFEKASSYDNGHY</sequence>
<organism evidence="1 2">
    <name type="scientific">Candidatus Kuenenbacteria bacterium CG1_02_38_13</name>
    <dbReference type="NCBI Taxonomy" id="1805235"/>
    <lineage>
        <taxon>Bacteria</taxon>
        <taxon>Candidatus Kueneniibacteriota</taxon>
    </lineage>
</organism>
<accession>A0A1J4U6E3</accession>
<dbReference type="AlphaFoldDB" id="A0A1J4U6E3"/>
<name>A0A1J4U6E3_9BACT</name>
<proteinExistence type="predicted"/>
<gene>
    <name evidence="1" type="ORF">AUJ29_00400</name>
</gene>
<dbReference type="Proteomes" id="UP000182465">
    <property type="component" value="Unassembled WGS sequence"/>
</dbReference>
<reference evidence="1 2" key="1">
    <citation type="journal article" date="2016" name="Environ. Microbiol.">
        <title>Genomic resolution of a cold subsurface aquifer community provides metabolic insights for novel microbes adapted to high CO concentrations.</title>
        <authorList>
            <person name="Probst A.J."/>
            <person name="Castelle C.J."/>
            <person name="Singh A."/>
            <person name="Brown C.T."/>
            <person name="Anantharaman K."/>
            <person name="Sharon I."/>
            <person name="Hug L.A."/>
            <person name="Burstein D."/>
            <person name="Emerson J.B."/>
            <person name="Thomas B.C."/>
            <person name="Banfield J.F."/>
        </authorList>
    </citation>
    <scope>NUCLEOTIDE SEQUENCE [LARGE SCALE GENOMIC DNA]</scope>
    <source>
        <strain evidence="1">CG1_02_38_13</strain>
    </source>
</reference>
<protein>
    <submittedName>
        <fullName evidence="1">Uncharacterized protein</fullName>
    </submittedName>
</protein>
<comment type="caution">
    <text evidence="1">The sequence shown here is derived from an EMBL/GenBank/DDBJ whole genome shotgun (WGS) entry which is preliminary data.</text>
</comment>
<dbReference type="EMBL" id="MNVB01000012">
    <property type="protein sequence ID" value="OIO18150.1"/>
    <property type="molecule type" value="Genomic_DNA"/>
</dbReference>
<evidence type="ECO:0000313" key="1">
    <source>
        <dbReference type="EMBL" id="OIO18150.1"/>
    </source>
</evidence>
<evidence type="ECO:0000313" key="2">
    <source>
        <dbReference type="Proteomes" id="UP000182465"/>
    </source>
</evidence>